<proteinExistence type="predicted"/>
<dbReference type="Proteomes" id="UP000777482">
    <property type="component" value="Unassembled WGS sequence"/>
</dbReference>
<feature type="compositionally biased region" description="Polar residues" evidence="1">
    <location>
        <begin position="1"/>
        <end position="20"/>
    </location>
</feature>
<dbReference type="EMBL" id="PUHQ01000031">
    <property type="protein sequence ID" value="KAG0661866.1"/>
    <property type="molecule type" value="Genomic_DNA"/>
</dbReference>
<organism evidence="2 3">
    <name type="scientific">Rhodotorula mucilaginosa</name>
    <name type="common">Yeast</name>
    <name type="synonym">Rhodotorula rubra</name>
    <dbReference type="NCBI Taxonomy" id="5537"/>
    <lineage>
        <taxon>Eukaryota</taxon>
        <taxon>Fungi</taxon>
        <taxon>Dikarya</taxon>
        <taxon>Basidiomycota</taxon>
        <taxon>Pucciniomycotina</taxon>
        <taxon>Microbotryomycetes</taxon>
        <taxon>Sporidiobolales</taxon>
        <taxon>Sporidiobolaceae</taxon>
        <taxon>Rhodotorula</taxon>
    </lineage>
</organism>
<gene>
    <name evidence="2" type="ORF">C6P46_003757</name>
</gene>
<evidence type="ECO:0000256" key="1">
    <source>
        <dbReference type="SAM" id="MobiDB-lite"/>
    </source>
</evidence>
<evidence type="ECO:0000313" key="2">
    <source>
        <dbReference type="EMBL" id="KAG0661866.1"/>
    </source>
</evidence>
<accession>A0A9P6W403</accession>
<name>A0A9P6W403_RHOMI</name>
<dbReference type="OrthoDB" id="2526509at2759"/>
<sequence length="93" mass="9741">MESSTGSTAVPINEAPTSQHGMAGTFRPDTKVCHISQEPSQQAAMQIRGGGCVKDCCEACLCELGIDLHPAAALSNVRLEYPSSPTCIFRGSS</sequence>
<feature type="region of interest" description="Disordered" evidence="1">
    <location>
        <begin position="1"/>
        <end position="26"/>
    </location>
</feature>
<evidence type="ECO:0000313" key="3">
    <source>
        <dbReference type="Proteomes" id="UP000777482"/>
    </source>
</evidence>
<protein>
    <submittedName>
        <fullName evidence="2">Uncharacterized protein</fullName>
    </submittedName>
</protein>
<dbReference type="AlphaFoldDB" id="A0A9P6W403"/>
<keyword evidence="3" id="KW-1185">Reference proteome</keyword>
<comment type="caution">
    <text evidence="2">The sequence shown here is derived from an EMBL/GenBank/DDBJ whole genome shotgun (WGS) entry which is preliminary data.</text>
</comment>
<reference evidence="2 3" key="1">
    <citation type="submission" date="2020-11" db="EMBL/GenBank/DDBJ databases">
        <title>Kefir isolates.</title>
        <authorList>
            <person name="Marcisauskas S."/>
            <person name="Kim Y."/>
            <person name="Blasche S."/>
        </authorList>
    </citation>
    <scope>NUCLEOTIDE SEQUENCE [LARGE SCALE GENOMIC DNA]</scope>
    <source>
        <strain evidence="2 3">KR</strain>
    </source>
</reference>